<protein>
    <submittedName>
        <fullName evidence="1">Uncharacterized protein</fullName>
    </submittedName>
</protein>
<sequence>MSNRCHGPHPAHLSYSQYLSISAADLRCISTRNVTSHNPECLLEAKYPGDMSYSMQRYIEDGSRPCDIRRVLKDVDWYCNLQPVSHKYGEVAHGGAGMGGVWTWF</sequence>
<name>C5FGN2_ARTOC</name>
<reference evidence="2" key="1">
    <citation type="journal article" date="2012" name="MBio">
        <title>Comparative genome analysis of Trichophyton rubrum and related dermatophytes reveals candidate genes involved in infection.</title>
        <authorList>
            <person name="Martinez D.A."/>
            <person name="Oliver B.G."/>
            <person name="Graeser Y."/>
            <person name="Goldberg J.M."/>
            <person name="Li W."/>
            <person name="Martinez-Rossi N.M."/>
            <person name="Monod M."/>
            <person name="Shelest E."/>
            <person name="Barton R.C."/>
            <person name="Birch E."/>
            <person name="Brakhage A.A."/>
            <person name="Chen Z."/>
            <person name="Gurr S.J."/>
            <person name="Heiman D."/>
            <person name="Heitman J."/>
            <person name="Kosti I."/>
            <person name="Rossi A."/>
            <person name="Saif S."/>
            <person name="Samalova M."/>
            <person name="Saunders C.W."/>
            <person name="Shea T."/>
            <person name="Summerbell R.C."/>
            <person name="Xu J."/>
            <person name="Young S."/>
            <person name="Zeng Q."/>
            <person name="Birren B.W."/>
            <person name="Cuomo C.A."/>
            <person name="White T.C."/>
        </authorList>
    </citation>
    <scope>NUCLEOTIDE SEQUENCE [LARGE SCALE GENOMIC DNA]</scope>
    <source>
        <strain evidence="2">ATCC MYA-4605 / CBS 113480</strain>
    </source>
</reference>
<dbReference type="VEuPathDB" id="FungiDB:MCYG_02736"/>
<gene>
    <name evidence="1" type="ORF">MCYG_02736</name>
</gene>
<evidence type="ECO:0000313" key="2">
    <source>
        <dbReference type="Proteomes" id="UP000002035"/>
    </source>
</evidence>
<accession>C5FGN2</accession>
<evidence type="ECO:0000313" key="1">
    <source>
        <dbReference type="EMBL" id="EEQ29917.1"/>
    </source>
</evidence>
<keyword evidence="2" id="KW-1185">Reference proteome</keyword>
<proteinExistence type="predicted"/>
<dbReference type="HOGENOM" id="CLU_2235969_0_0_1"/>
<dbReference type="Proteomes" id="UP000002035">
    <property type="component" value="Unassembled WGS sequence"/>
</dbReference>
<dbReference type="AlphaFoldDB" id="C5FGN2"/>
<dbReference type="RefSeq" id="XP_002849802.1">
    <property type="nucleotide sequence ID" value="XM_002849756.1"/>
</dbReference>
<organism evidence="1 2">
    <name type="scientific">Arthroderma otae (strain ATCC MYA-4605 / CBS 113480)</name>
    <name type="common">Microsporum canis</name>
    <dbReference type="NCBI Taxonomy" id="554155"/>
    <lineage>
        <taxon>Eukaryota</taxon>
        <taxon>Fungi</taxon>
        <taxon>Dikarya</taxon>
        <taxon>Ascomycota</taxon>
        <taxon>Pezizomycotina</taxon>
        <taxon>Eurotiomycetes</taxon>
        <taxon>Eurotiomycetidae</taxon>
        <taxon>Onygenales</taxon>
        <taxon>Arthrodermataceae</taxon>
        <taxon>Microsporum</taxon>
    </lineage>
</organism>
<dbReference type="EMBL" id="DS995702">
    <property type="protein sequence ID" value="EEQ29917.1"/>
    <property type="molecule type" value="Genomic_DNA"/>
</dbReference>
<dbReference type="GeneID" id="9223014"/>